<accession>A0A873WF11</accession>
<dbReference type="InterPro" id="IPR009061">
    <property type="entry name" value="DNA-bd_dom_put_sf"/>
</dbReference>
<organism evidence="1 2">
    <name type="scientific">Burkholderia phage Mica</name>
    <dbReference type="NCBI Taxonomy" id="2767579"/>
    <lineage>
        <taxon>Viruses</taxon>
        <taxon>Duplodnaviria</taxon>
        <taxon>Heunggongvirae</taxon>
        <taxon>Uroviricota</taxon>
        <taxon>Caudoviricetes</taxon>
        <taxon>Micavirus</taxon>
        <taxon>Micavirus Mica</taxon>
    </lineage>
</organism>
<reference evidence="1" key="1">
    <citation type="submission" date="2020-07" db="EMBL/GenBank/DDBJ databases">
        <title>Complete genome sequence of Burkholderia cenocepacia myophage Mica.</title>
        <authorList>
            <person name="Garcia J.A."/>
            <person name="Yao G.W."/>
            <person name="Guadalupe Vizoso-Pinto M."/>
            <person name="Gonzalez C."/>
            <person name="Liu M.L."/>
            <person name="Gill J."/>
        </authorList>
    </citation>
    <scope>NUCLEOTIDE SEQUENCE</scope>
</reference>
<sequence>MAQAQPKKFLSAAEVSQRWDGAVSTGTLANWRTQKKGPPYQKLGSKVRYPIVQLEAWEHANLVAANDNEPTVDTEDIKP</sequence>
<dbReference type="SUPFAM" id="SSF46955">
    <property type="entry name" value="Putative DNA-binding domain"/>
    <property type="match status" value="1"/>
</dbReference>
<gene>
    <name evidence="1" type="ORF">CPT_Mica_036</name>
</gene>
<name>A0A873WF11_9CAUD</name>
<dbReference type="Proteomes" id="UP000663491">
    <property type="component" value="Segment"/>
</dbReference>
<evidence type="ECO:0000313" key="2">
    <source>
        <dbReference type="Proteomes" id="UP000663491"/>
    </source>
</evidence>
<protein>
    <submittedName>
        <fullName evidence="1">Helix-turn-helix domain-containing transcriptional regulator</fullName>
    </submittedName>
</protein>
<proteinExistence type="predicted"/>
<evidence type="ECO:0000313" key="1">
    <source>
        <dbReference type="EMBL" id="QPB08648.1"/>
    </source>
</evidence>
<keyword evidence="2" id="KW-1185">Reference proteome</keyword>
<dbReference type="EMBL" id="MT701586">
    <property type="protein sequence ID" value="QPB08648.1"/>
    <property type="molecule type" value="Genomic_DNA"/>
</dbReference>